<dbReference type="Gene3D" id="3.90.550.10">
    <property type="entry name" value="Spore Coat Polysaccharide Biosynthesis Protein SpsA, Chain A"/>
    <property type="match status" value="1"/>
</dbReference>
<reference evidence="1 2" key="1">
    <citation type="submission" date="2014-03" db="EMBL/GenBank/DDBJ databases">
        <title>Draft Genome Sequence of Actibacterium mucosum KCTC 23349, a Marine Alphaproteobacterium with Complex Ionic Requirements Isolated from Mediterranean Seawater at Malvarrosa Beach, Valencia, Spain.</title>
        <authorList>
            <person name="Arahal D.R."/>
            <person name="Shao Z."/>
            <person name="Lai Q."/>
            <person name="Pujalte M.J."/>
        </authorList>
    </citation>
    <scope>NUCLEOTIDE SEQUENCE [LARGE SCALE GENOMIC DNA]</scope>
    <source>
        <strain evidence="1 2">KCTC 23349</strain>
    </source>
</reference>
<keyword evidence="2" id="KW-1185">Reference proteome</keyword>
<keyword evidence="1" id="KW-0808">Transferase</keyword>
<dbReference type="GO" id="GO:0016740">
    <property type="term" value="F:transferase activity"/>
    <property type="evidence" value="ECO:0007669"/>
    <property type="project" value="UniProtKB-KW"/>
</dbReference>
<dbReference type="InterPro" id="IPR029044">
    <property type="entry name" value="Nucleotide-diphossugar_trans"/>
</dbReference>
<name>A0A037ZR25_9RHOB</name>
<dbReference type="Pfam" id="PF13704">
    <property type="entry name" value="Glyco_tranf_2_4"/>
    <property type="match status" value="1"/>
</dbReference>
<organism evidence="1 2">
    <name type="scientific">Actibacterium mucosum KCTC 23349</name>
    <dbReference type="NCBI Taxonomy" id="1454373"/>
    <lineage>
        <taxon>Bacteria</taxon>
        <taxon>Pseudomonadati</taxon>
        <taxon>Pseudomonadota</taxon>
        <taxon>Alphaproteobacteria</taxon>
        <taxon>Rhodobacterales</taxon>
        <taxon>Roseobacteraceae</taxon>
        <taxon>Actibacterium</taxon>
    </lineage>
</organism>
<sequence>MPTLSELWDAYRMRWTRRRLLFRALRKRRQLKTFRDHTKAIAKNDILLFACVRNEEARLPYFLDYYRKMGVGHFLFVDNGSNDATSDILDAADISVWTTDQSYRLSRFGMDWVTWLQIKHGHGHWCLTVDADELLIYPYHETEDLHALTRRLDRDGKRSFGALMLDLYPKGRLSDAPYVPGEDPTQQLEWYDPTGYPTKYQPPLRNMLIRGGARGRVFFASEPERAPTLSKAPLVKWNRRFAYVSSTHSVLPRRLNNVRDPKDGKIPSGILLHTKFLNVVVEKSSEEKMRKEHFANSELYNTYYDAVSADPVLWFEGSAKLGSWHELQAHSLMSSGHWLPENTDLLDS</sequence>
<evidence type="ECO:0000313" key="1">
    <source>
        <dbReference type="EMBL" id="KAJ57307.1"/>
    </source>
</evidence>
<dbReference type="EMBL" id="JFKE01000001">
    <property type="protein sequence ID" value="KAJ57307.1"/>
    <property type="molecule type" value="Genomic_DNA"/>
</dbReference>
<comment type="caution">
    <text evidence="1">The sequence shown here is derived from an EMBL/GenBank/DDBJ whole genome shotgun (WGS) entry which is preliminary data.</text>
</comment>
<gene>
    <name evidence="1" type="ORF">ACMU_02065</name>
</gene>
<proteinExistence type="predicted"/>
<evidence type="ECO:0000313" key="2">
    <source>
        <dbReference type="Proteomes" id="UP000026249"/>
    </source>
</evidence>
<accession>A0A037ZR25</accession>
<protein>
    <submittedName>
        <fullName evidence="1">Glycosyl transferase family 2</fullName>
    </submittedName>
</protein>
<dbReference type="AlphaFoldDB" id="A0A037ZR25"/>
<dbReference type="SUPFAM" id="SSF53448">
    <property type="entry name" value="Nucleotide-diphospho-sugar transferases"/>
    <property type="match status" value="1"/>
</dbReference>
<dbReference type="STRING" id="1454373.ACMU_02065"/>
<dbReference type="Proteomes" id="UP000026249">
    <property type="component" value="Unassembled WGS sequence"/>
</dbReference>